<evidence type="ECO:0000256" key="4">
    <source>
        <dbReference type="ARBA" id="ARBA00005093"/>
    </source>
</evidence>
<feature type="signal peptide" evidence="20">
    <location>
        <begin position="1"/>
        <end position="27"/>
    </location>
</feature>
<accession>A0A0M0JW07</accession>
<evidence type="ECO:0000256" key="17">
    <source>
        <dbReference type="ARBA" id="ARBA00023180"/>
    </source>
</evidence>
<keyword evidence="20" id="KW-0732">Signal</keyword>
<dbReference type="UniPathway" id="UPA00756"/>
<evidence type="ECO:0000256" key="20">
    <source>
        <dbReference type="SAM" id="SignalP"/>
    </source>
</evidence>
<evidence type="ECO:0000256" key="7">
    <source>
        <dbReference type="ARBA" id="ARBA00022676"/>
    </source>
</evidence>
<keyword evidence="7" id="KW-0328">Glycosyltransferase</keyword>
<keyword evidence="22" id="KW-1185">Reference proteome</keyword>
<comment type="subcellular location">
    <subcellularLocation>
        <location evidence="2">Endoplasmic reticulum membrane</location>
        <topology evidence="2">Single-pass type II membrane protein</topology>
    </subcellularLocation>
    <subcellularLocation>
        <location evidence="1">Golgi apparatus membrane</location>
        <topology evidence="1">Single-pass type II membrane protein</topology>
    </subcellularLocation>
</comment>
<organism evidence="21 22">
    <name type="scientific">Chrysochromulina tobinii</name>
    <dbReference type="NCBI Taxonomy" id="1460289"/>
    <lineage>
        <taxon>Eukaryota</taxon>
        <taxon>Haptista</taxon>
        <taxon>Haptophyta</taxon>
        <taxon>Prymnesiophyceae</taxon>
        <taxon>Prymnesiales</taxon>
        <taxon>Chrysochromulinaceae</taxon>
        <taxon>Chrysochromulina</taxon>
    </lineage>
</organism>
<evidence type="ECO:0000313" key="22">
    <source>
        <dbReference type="Proteomes" id="UP000037460"/>
    </source>
</evidence>
<evidence type="ECO:0000256" key="2">
    <source>
        <dbReference type="ARBA" id="ARBA00004648"/>
    </source>
</evidence>
<dbReference type="Pfam" id="PF02485">
    <property type="entry name" value="Branch"/>
    <property type="match status" value="2"/>
</dbReference>
<dbReference type="Proteomes" id="UP000037460">
    <property type="component" value="Unassembled WGS sequence"/>
</dbReference>
<gene>
    <name evidence="21" type="ORF">Ctob_009661</name>
</gene>
<dbReference type="EC" id="2.4.2.26" evidence="6"/>
<evidence type="ECO:0000256" key="14">
    <source>
        <dbReference type="ARBA" id="ARBA00023034"/>
    </source>
</evidence>
<dbReference type="GO" id="GO:0015012">
    <property type="term" value="P:heparan sulfate proteoglycan biosynthetic process"/>
    <property type="evidence" value="ECO:0007669"/>
    <property type="project" value="UniProtKB-UniPathway"/>
</dbReference>
<dbReference type="GO" id="GO:0000139">
    <property type="term" value="C:Golgi membrane"/>
    <property type="evidence" value="ECO:0007669"/>
    <property type="project" value="UniProtKB-SubCell"/>
</dbReference>
<dbReference type="GO" id="GO:0030158">
    <property type="term" value="F:protein xylosyltransferase activity"/>
    <property type="evidence" value="ECO:0007669"/>
    <property type="project" value="UniProtKB-EC"/>
</dbReference>
<keyword evidence="17" id="KW-0325">Glycoprotein</keyword>
<proteinExistence type="inferred from homology"/>
<keyword evidence="13" id="KW-1133">Transmembrane helix</keyword>
<dbReference type="EMBL" id="JWZX01002138">
    <property type="protein sequence ID" value="KOO30866.1"/>
    <property type="molecule type" value="Genomic_DNA"/>
</dbReference>
<evidence type="ECO:0000256" key="12">
    <source>
        <dbReference type="ARBA" id="ARBA00022968"/>
    </source>
</evidence>
<evidence type="ECO:0000256" key="11">
    <source>
        <dbReference type="ARBA" id="ARBA00022824"/>
    </source>
</evidence>
<keyword evidence="14" id="KW-0333">Golgi apparatus</keyword>
<reference evidence="22" key="1">
    <citation type="journal article" date="2015" name="PLoS Genet.">
        <title>Genome Sequence and Transcriptome Analyses of Chrysochromulina tobin: Metabolic Tools for Enhanced Algal Fitness in the Prominent Order Prymnesiales (Haptophyceae).</title>
        <authorList>
            <person name="Hovde B.T."/>
            <person name="Deodato C.R."/>
            <person name="Hunsperger H.M."/>
            <person name="Ryken S.A."/>
            <person name="Yost W."/>
            <person name="Jha R.K."/>
            <person name="Patterson J."/>
            <person name="Monnat R.J. Jr."/>
            <person name="Barlow S.B."/>
            <person name="Starkenburg S.R."/>
            <person name="Cattolico R.A."/>
        </authorList>
    </citation>
    <scope>NUCLEOTIDE SEQUENCE</scope>
    <source>
        <strain evidence="22">CCMP291</strain>
    </source>
</reference>
<comment type="similarity">
    <text evidence="5">Belongs to the glycosyltransferase 14 family. XylT subfamily.</text>
</comment>
<keyword evidence="12" id="KW-0735">Signal-anchor</keyword>
<keyword evidence="15" id="KW-0472">Membrane</keyword>
<dbReference type="PANTHER" id="PTHR46025:SF3">
    <property type="entry name" value="XYLOSYLTRANSFERASE OXT"/>
    <property type="match status" value="1"/>
</dbReference>
<dbReference type="OrthoDB" id="2019572at2759"/>
<dbReference type="InterPro" id="IPR003406">
    <property type="entry name" value="Glyco_trans_14"/>
</dbReference>
<dbReference type="PANTHER" id="PTHR46025">
    <property type="entry name" value="XYLOSYLTRANSFERASE OXT"/>
    <property type="match status" value="1"/>
</dbReference>
<keyword evidence="11" id="KW-0256">Endoplasmic reticulum</keyword>
<evidence type="ECO:0000256" key="13">
    <source>
        <dbReference type="ARBA" id="ARBA00022989"/>
    </source>
</evidence>
<dbReference type="GO" id="GO:0050650">
    <property type="term" value="P:chondroitin sulfate proteoglycan biosynthetic process"/>
    <property type="evidence" value="ECO:0007669"/>
    <property type="project" value="TreeGrafter"/>
</dbReference>
<evidence type="ECO:0000256" key="8">
    <source>
        <dbReference type="ARBA" id="ARBA00022679"/>
    </source>
</evidence>
<dbReference type="UniPathway" id="UPA00755"/>
<keyword evidence="10" id="KW-0479">Metal-binding</keyword>
<evidence type="ECO:0000256" key="5">
    <source>
        <dbReference type="ARBA" id="ARBA00010195"/>
    </source>
</evidence>
<evidence type="ECO:0000256" key="10">
    <source>
        <dbReference type="ARBA" id="ARBA00022723"/>
    </source>
</evidence>
<name>A0A0M0JW07_9EUKA</name>
<evidence type="ECO:0000256" key="19">
    <source>
        <dbReference type="ARBA" id="ARBA00047847"/>
    </source>
</evidence>
<keyword evidence="16" id="KW-1015">Disulfide bond</keyword>
<dbReference type="InterPro" id="IPR043538">
    <property type="entry name" value="XYLT"/>
</dbReference>
<keyword evidence="9" id="KW-0812">Transmembrane</keyword>
<comment type="pathway">
    <text evidence="3">Glycan metabolism; chondroitin sulfate biosynthesis.</text>
</comment>
<comment type="catalytic activity">
    <reaction evidence="19">
        <text>UDP-alpha-D-xylose + L-seryl-[protein] = 3-O-(beta-D-xylosyl)-L-seryl-[protein] + UDP + H(+)</text>
        <dbReference type="Rhea" id="RHEA:50192"/>
        <dbReference type="Rhea" id="RHEA-COMP:9863"/>
        <dbReference type="Rhea" id="RHEA-COMP:12567"/>
        <dbReference type="ChEBI" id="CHEBI:15378"/>
        <dbReference type="ChEBI" id="CHEBI:29999"/>
        <dbReference type="ChEBI" id="CHEBI:57632"/>
        <dbReference type="ChEBI" id="CHEBI:58223"/>
        <dbReference type="ChEBI" id="CHEBI:132085"/>
        <dbReference type="EC" id="2.4.2.26"/>
    </reaction>
</comment>
<dbReference type="GO" id="GO:0005789">
    <property type="term" value="C:endoplasmic reticulum membrane"/>
    <property type="evidence" value="ECO:0007669"/>
    <property type="project" value="UniProtKB-SubCell"/>
</dbReference>
<dbReference type="AlphaFoldDB" id="A0A0M0JW07"/>
<comment type="pathway">
    <text evidence="4">Glycan metabolism; heparan sulfate biosynthesis.</text>
</comment>
<evidence type="ECO:0000256" key="16">
    <source>
        <dbReference type="ARBA" id="ARBA00023157"/>
    </source>
</evidence>
<evidence type="ECO:0000256" key="1">
    <source>
        <dbReference type="ARBA" id="ARBA00004323"/>
    </source>
</evidence>
<evidence type="ECO:0000256" key="3">
    <source>
        <dbReference type="ARBA" id="ARBA00004840"/>
    </source>
</evidence>
<comment type="caution">
    <text evidence="21">The sequence shown here is derived from an EMBL/GenBank/DDBJ whole genome shotgun (WGS) entry which is preliminary data.</text>
</comment>
<keyword evidence="8 21" id="KW-0808">Transferase</keyword>
<evidence type="ECO:0000256" key="18">
    <source>
        <dbReference type="ARBA" id="ARBA00042865"/>
    </source>
</evidence>
<protein>
    <recommendedName>
        <fullName evidence="6">protein xylosyltransferase</fullName>
        <ecNumber evidence="6">2.4.2.26</ecNumber>
    </recommendedName>
    <alternativeName>
        <fullName evidence="18">Peptide O-xylosyltransferase</fullName>
    </alternativeName>
</protein>
<evidence type="ECO:0000256" key="9">
    <source>
        <dbReference type="ARBA" id="ARBA00022692"/>
    </source>
</evidence>
<sequence>MSPSRRGFRRTLLSAYLAVAALSSGSAEPETLVEAEDNALVEVPTTQQQQQDGALGVGAGVLGCTGDAEADETTVDESEATLHAVDVGDASSAAHAGAGAAAPRFNISAFNGFKLSNLSAALDARCQAAVADVLDRDASGERPPKLYADPLEGARVAPLNGTDDVRFVYFIGVGNRPHAHLVVSRLIYALYSPTHLFLLHVDIKAAEAAAAACYALQAKHANVRVLGARRLVQWGMFSMVSIGLDAMLSALRAGLAFDYFINLSDADLALRTDVEMRRFFSRPAIRGRSFINVHDGGGRALLEAAAFIDTHTIVECAFERRLVPDESLLQTVAMHSPRHRSTLINHNLRWIDWPHSHGDPNEYWNKLGARQYIGGPRVLNASELRQVLASPYLFARKVDVSVDAEVLQKWDVWMARKLAGEAPNPPQAPIGHSPGDPDLKRRFRAPGLGPLPDGSRRVRRRIARLDFEDGSSCGRASVRGNVGEAVVSIKDCRFRLTGAAAVVAATVSAATLAGHVDPSAAGVEEAIAAAAKALGEPTPWWLKRQAP</sequence>
<evidence type="ECO:0000256" key="15">
    <source>
        <dbReference type="ARBA" id="ARBA00023136"/>
    </source>
</evidence>
<feature type="chain" id="PRO_5005602142" description="protein xylosyltransferase" evidence="20">
    <location>
        <begin position="28"/>
        <end position="547"/>
    </location>
</feature>
<evidence type="ECO:0000256" key="6">
    <source>
        <dbReference type="ARBA" id="ARBA00011972"/>
    </source>
</evidence>
<evidence type="ECO:0000313" key="21">
    <source>
        <dbReference type="EMBL" id="KOO30866.1"/>
    </source>
</evidence>
<dbReference type="GO" id="GO:0046872">
    <property type="term" value="F:metal ion binding"/>
    <property type="evidence" value="ECO:0007669"/>
    <property type="project" value="UniProtKB-KW"/>
</dbReference>